<evidence type="ECO:0000313" key="3">
    <source>
        <dbReference type="Proteomes" id="UP000671828"/>
    </source>
</evidence>
<accession>A0A8T8I3R9</accession>
<dbReference type="InterPro" id="IPR019587">
    <property type="entry name" value="Polyketide_cyclase/dehydratase"/>
</dbReference>
<dbReference type="Gene3D" id="3.30.530.20">
    <property type="match status" value="1"/>
</dbReference>
<dbReference type="AlphaFoldDB" id="A0A8T8I3R9"/>
<dbReference type="CDD" id="cd07812">
    <property type="entry name" value="SRPBCC"/>
    <property type="match status" value="1"/>
</dbReference>
<gene>
    <name evidence="2" type="ORF">J7S33_11690</name>
    <name evidence="1" type="ORF">JOE68_002269</name>
</gene>
<proteinExistence type="predicted"/>
<keyword evidence="4" id="KW-1185">Reference proteome</keyword>
<dbReference type="SUPFAM" id="SSF55961">
    <property type="entry name" value="Bet v1-like"/>
    <property type="match status" value="1"/>
</dbReference>
<name>A0A8T8I3R9_9PSEU</name>
<dbReference type="Pfam" id="PF10604">
    <property type="entry name" value="Polyketide_cyc2"/>
    <property type="match status" value="1"/>
</dbReference>
<reference evidence="2" key="2">
    <citation type="submission" date="2021-04" db="EMBL/GenBank/DDBJ databases">
        <title>Saccharothrix algeriensis WGS.</title>
        <authorList>
            <person name="Stuskova K."/>
            <person name="Hakalova E."/>
            <person name="Tebbal A.B."/>
            <person name="Eichmeier A."/>
        </authorList>
    </citation>
    <scope>NUCLEOTIDE SEQUENCE</scope>
    <source>
        <strain evidence="2">NRRL B-24137</strain>
    </source>
</reference>
<dbReference type="EMBL" id="JAFBCL010000001">
    <property type="protein sequence ID" value="MBM7811404.1"/>
    <property type="molecule type" value="Genomic_DNA"/>
</dbReference>
<dbReference type="RefSeq" id="WP_204842302.1">
    <property type="nucleotide sequence ID" value="NZ_JAFBCL010000001.1"/>
</dbReference>
<evidence type="ECO:0000313" key="1">
    <source>
        <dbReference type="EMBL" id="MBM7811404.1"/>
    </source>
</evidence>
<organism evidence="2 3">
    <name type="scientific">Saccharothrix algeriensis</name>
    <dbReference type="NCBI Taxonomy" id="173560"/>
    <lineage>
        <taxon>Bacteria</taxon>
        <taxon>Bacillati</taxon>
        <taxon>Actinomycetota</taxon>
        <taxon>Actinomycetes</taxon>
        <taxon>Pseudonocardiales</taxon>
        <taxon>Pseudonocardiaceae</taxon>
        <taxon>Saccharothrix</taxon>
    </lineage>
</organism>
<evidence type="ECO:0000313" key="4">
    <source>
        <dbReference type="Proteomes" id="UP001195724"/>
    </source>
</evidence>
<evidence type="ECO:0000313" key="2">
    <source>
        <dbReference type="EMBL" id="QTR05271.1"/>
    </source>
</evidence>
<dbReference type="EMBL" id="CP072788">
    <property type="protein sequence ID" value="QTR05271.1"/>
    <property type="molecule type" value="Genomic_DNA"/>
</dbReference>
<protein>
    <submittedName>
        <fullName evidence="2">SRPBCC family protein</fullName>
    </submittedName>
    <submittedName>
        <fullName evidence="1">Uncharacterized protein YndB with AHSA1/START domain</fullName>
    </submittedName>
</protein>
<dbReference type="Proteomes" id="UP000671828">
    <property type="component" value="Chromosome"/>
</dbReference>
<dbReference type="InterPro" id="IPR023393">
    <property type="entry name" value="START-like_dom_sf"/>
</dbReference>
<reference evidence="1 4" key="1">
    <citation type="submission" date="2021-01" db="EMBL/GenBank/DDBJ databases">
        <title>Sequencing the genomes of 1000 actinobacteria strains.</title>
        <authorList>
            <person name="Klenk H.-P."/>
        </authorList>
    </citation>
    <scope>NUCLEOTIDE SEQUENCE [LARGE SCALE GENOMIC DNA]</scope>
    <source>
        <strain evidence="1 4">DSM 44581</strain>
    </source>
</reference>
<sequence length="136" mass="14920">MTRLELGVDVAAPVEVTWAAVTDWARQGEWMLATEVRVTAGDGRGVGTGLTAFTGVGPIGFTDTMRVTAWEPPRRCAVRHTGRLVRGTAEFLVEPRGAGSRFTWAEDIPKPLGLVLAPGVRWSLRRFAEFARGYHR</sequence>
<dbReference type="Proteomes" id="UP001195724">
    <property type="component" value="Unassembled WGS sequence"/>
</dbReference>